<comment type="caution">
    <text evidence="2">The sequence shown here is derived from an EMBL/GenBank/DDBJ whole genome shotgun (WGS) entry which is preliminary data.</text>
</comment>
<reference evidence="2" key="1">
    <citation type="journal article" date="2023" name="bioRxiv">
        <title>Scaffold-level genome assemblies of two parasitoid biocontrol wasps reveal the parthenogenesis mechanism and an associated novel virus.</title>
        <authorList>
            <person name="Inwood S."/>
            <person name="Skelly J."/>
            <person name="Guhlin J."/>
            <person name="Harrop T."/>
            <person name="Goldson S."/>
            <person name="Dearden P."/>
        </authorList>
    </citation>
    <scope>NUCLEOTIDE SEQUENCE</scope>
    <source>
        <strain evidence="2">Irish</strain>
        <tissue evidence="2">Whole body</tissue>
    </source>
</reference>
<evidence type="ECO:0000313" key="2">
    <source>
        <dbReference type="EMBL" id="KAK0160241.1"/>
    </source>
</evidence>
<dbReference type="Proteomes" id="UP001168990">
    <property type="component" value="Unassembled WGS sequence"/>
</dbReference>
<dbReference type="AlphaFoldDB" id="A0AA39C973"/>
<sequence length="260" mass="31091">MMKKKRETQEEEEEEDREGRGNKKVARSTGTMNGRKGGEIRELVNMIKMMRMEMEERRKEMEKRAREQEKWWKEEMMGLKAEMKRREEKWEGEIGKIKKEVKEKDKRMEEESIRREKEEELKEMERGWERMEREERRKNIGIRGLKGEEQEGSAKAREVLRELGVSEGIEEIEAVKGGRGMEVVKMKNAEEKKKVMQAKRILVGRTERVEDDLTWKERETKKKILNKVEAKRRKGHAVFVRYGRMEIDGNGGNGMKKRKC</sequence>
<proteinExistence type="predicted"/>
<organism evidence="2 3">
    <name type="scientific">Microctonus aethiopoides</name>
    <dbReference type="NCBI Taxonomy" id="144406"/>
    <lineage>
        <taxon>Eukaryota</taxon>
        <taxon>Metazoa</taxon>
        <taxon>Ecdysozoa</taxon>
        <taxon>Arthropoda</taxon>
        <taxon>Hexapoda</taxon>
        <taxon>Insecta</taxon>
        <taxon>Pterygota</taxon>
        <taxon>Neoptera</taxon>
        <taxon>Endopterygota</taxon>
        <taxon>Hymenoptera</taxon>
        <taxon>Apocrita</taxon>
        <taxon>Ichneumonoidea</taxon>
        <taxon>Braconidae</taxon>
        <taxon>Euphorinae</taxon>
        <taxon>Microctonus</taxon>
    </lineage>
</organism>
<keyword evidence="3" id="KW-1185">Reference proteome</keyword>
<evidence type="ECO:0000313" key="3">
    <source>
        <dbReference type="Proteomes" id="UP001168990"/>
    </source>
</evidence>
<feature type="region of interest" description="Disordered" evidence="1">
    <location>
        <begin position="101"/>
        <end position="132"/>
    </location>
</feature>
<accession>A0AA39C973</accession>
<evidence type="ECO:0000256" key="1">
    <source>
        <dbReference type="SAM" id="MobiDB-lite"/>
    </source>
</evidence>
<dbReference type="EMBL" id="JAQQBS010001423">
    <property type="protein sequence ID" value="KAK0160241.1"/>
    <property type="molecule type" value="Genomic_DNA"/>
</dbReference>
<protein>
    <submittedName>
        <fullName evidence="2">Uncharacterized protein</fullName>
    </submittedName>
</protein>
<reference evidence="2" key="2">
    <citation type="submission" date="2023-03" db="EMBL/GenBank/DDBJ databases">
        <authorList>
            <person name="Inwood S.N."/>
            <person name="Skelly J.G."/>
            <person name="Guhlin J."/>
            <person name="Harrop T.W.R."/>
            <person name="Goldson S.G."/>
            <person name="Dearden P.K."/>
        </authorList>
    </citation>
    <scope>NUCLEOTIDE SEQUENCE</scope>
    <source>
        <strain evidence="2">Irish</strain>
        <tissue evidence="2">Whole body</tissue>
    </source>
</reference>
<name>A0AA39C973_9HYME</name>
<gene>
    <name evidence="2" type="ORF">PV328_007669</name>
</gene>
<feature type="region of interest" description="Disordered" evidence="1">
    <location>
        <begin position="1"/>
        <end position="43"/>
    </location>
</feature>